<feature type="domain" description="DUF418" evidence="2">
    <location>
        <begin position="275"/>
        <end position="435"/>
    </location>
</feature>
<dbReference type="PANTHER" id="PTHR30590:SF2">
    <property type="entry name" value="INNER MEMBRANE PROTEIN"/>
    <property type="match status" value="1"/>
</dbReference>
<dbReference type="RefSeq" id="WP_269417165.1">
    <property type="nucleotide sequence ID" value="NZ_JAPWGL010000007.1"/>
</dbReference>
<keyword evidence="1" id="KW-1133">Transmembrane helix</keyword>
<name>A0ABT4L3G3_9SPHI</name>
<feature type="transmembrane region" description="Helical" evidence="1">
    <location>
        <begin position="400"/>
        <end position="420"/>
    </location>
</feature>
<accession>A0ABT4L3G3</accession>
<feature type="transmembrane region" description="Helical" evidence="1">
    <location>
        <begin position="115"/>
        <end position="132"/>
    </location>
</feature>
<proteinExistence type="predicted"/>
<feature type="transmembrane region" description="Helical" evidence="1">
    <location>
        <begin position="335"/>
        <end position="352"/>
    </location>
</feature>
<feature type="transmembrane region" description="Helical" evidence="1">
    <location>
        <begin position="287"/>
        <end position="306"/>
    </location>
</feature>
<evidence type="ECO:0000313" key="4">
    <source>
        <dbReference type="Proteomes" id="UP001144341"/>
    </source>
</evidence>
<evidence type="ECO:0000259" key="2">
    <source>
        <dbReference type="Pfam" id="PF04235"/>
    </source>
</evidence>
<keyword evidence="1" id="KW-0812">Transmembrane</keyword>
<keyword evidence="1" id="KW-0472">Membrane</keyword>
<evidence type="ECO:0000256" key="1">
    <source>
        <dbReference type="SAM" id="Phobius"/>
    </source>
</evidence>
<dbReference type="InterPro" id="IPR052529">
    <property type="entry name" value="Bact_Transport_Assoc"/>
</dbReference>
<dbReference type="PANTHER" id="PTHR30590">
    <property type="entry name" value="INNER MEMBRANE PROTEIN"/>
    <property type="match status" value="1"/>
</dbReference>
<organism evidence="3 4">
    <name type="scientific">Pedobacter rhodius</name>
    <dbReference type="NCBI Taxonomy" id="3004098"/>
    <lineage>
        <taxon>Bacteria</taxon>
        <taxon>Pseudomonadati</taxon>
        <taxon>Bacteroidota</taxon>
        <taxon>Sphingobacteriia</taxon>
        <taxon>Sphingobacteriales</taxon>
        <taxon>Sphingobacteriaceae</taxon>
        <taxon>Pedobacter</taxon>
    </lineage>
</organism>
<protein>
    <submittedName>
        <fullName evidence="3">DUF418 domain-containing protein</fullName>
    </submittedName>
</protein>
<sequence>MSELQTTDALTAASPLGKNDRILFLDAVRGIAVLGILLMNSMAMGQSHIFYAFLNPNQPMTGLNYYAWVLEMGFFEGTMRGLFSILFGAGTVLLINRLEKNRGNTDAADIYYRRILWLLVFGLINAYIFFWPGDILYSYALCGLVLFPFRKLSPQILWVGVFILLVIGTYRENSSLYNRKEIIVKGKQVELLKKQNKKLTETQQGDLEKWVKFREKNDVNGMIKDAKEEDDKIQKSSYPKLFAFYRDVNMELQSIGFYNGWWDILMFFFAGMALIKSGFITGEKSNWIYIIGAVLGIGISVAFNFMGIKEMYAAKFDVIKLTESAPAELYQIRRLLQTLGYLCLLILLYKIIPFRKCLNIFVPVGQMAFSNYLMQSIIGGIFFLAFGWHGKLQRYEIYEFVLAIWLFQITFSTIWLRYFLFGPFEWLWRSLTYLKSQPIKRQKVDDTIGVQPKIVVST</sequence>
<dbReference type="EMBL" id="JAPWGL010000007">
    <property type="protein sequence ID" value="MCZ4225511.1"/>
    <property type="molecule type" value="Genomic_DNA"/>
</dbReference>
<gene>
    <name evidence="3" type="ORF">O0931_19510</name>
</gene>
<dbReference type="Pfam" id="PF04235">
    <property type="entry name" value="DUF418"/>
    <property type="match status" value="1"/>
</dbReference>
<feature type="transmembrane region" description="Helical" evidence="1">
    <location>
        <begin position="152"/>
        <end position="170"/>
    </location>
</feature>
<feature type="transmembrane region" description="Helical" evidence="1">
    <location>
        <begin position="31"/>
        <end position="54"/>
    </location>
</feature>
<feature type="transmembrane region" description="Helical" evidence="1">
    <location>
        <begin position="372"/>
        <end position="388"/>
    </location>
</feature>
<comment type="caution">
    <text evidence="3">The sequence shown here is derived from an EMBL/GenBank/DDBJ whole genome shotgun (WGS) entry which is preliminary data.</text>
</comment>
<feature type="transmembrane region" description="Helical" evidence="1">
    <location>
        <begin position="255"/>
        <end position="275"/>
    </location>
</feature>
<feature type="transmembrane region" description="Helical" evidence="1">
    <location>
        <begin position="74"/>
        <end position="95"/>
    </location>
</feature>
<evidence type="ECO:0000313" key="3">
    <source>
        <dbReference type="EMBL" id="MCZ4225511.1"/>
    </source>
</evidence>
<dbReference type="InterPro" id="IPR007349">
    <property type="entry name" value="DUF418"/>
</dbReference>
<keyword evidence="4" id="KW-1185">Reference proteome</keyword>
<dbReference type="Proteomes" id="UP001144341">
    <property type="component" value="Unassembled WGS sequence"/>
</dbReference>
<reference evidence="3" key="1">
    <citation type="submission" date="2022-12" db="EMBL/GenBank/DDBJ databases">
        <title>Genome sequence of SJ11.</title>
        <authorList>
            <person name="Woo H."/>
        </authorList>
    </citation>
    <scope>NUCLEOTIDE SEQUENCE</scope>
    <source>
        <strain evidence="3">SJ11</strain>
    </source>
</reference>